<comment type="caution">
    <text evidence="3">The sequence shown here is derived from an EMBL/GenBank/DDBJ whole genome shotgun (WGS) entry which is preliminary data.</text>
</comment>
<keyword evidence="1" id="KW-0694">RNA-binding</keyword>
<name>A0AA39T8Y8_ACESA</name>
<reference evidence="3" key="1">
    <citation type="journal article" date="2022" name="Plant J.">
        <title>Strategies of tolerance reflected in two North American maple genomes.</title>
        <authorList>
            <person name="McEvoy S.L."/>
            <person name="Sezen U.U."/>
            <person name="Trouern-Trend A."/>
            <person name="McMahon S.M."/>
            <person name="Schaberg P.G."/>
            <person name="Yang J."/>
            <person name="Wegrzyn J.L."/>
            <person name="Swenson N.G."/>
        </authorList>
    </citation>
    <scope>NUCLEOTIDE SEQUENCE</scope>
    <source>
        <strain evidence="3">NS2018</strain>
    </source>
</reference>
<dbReference type="CDD" id="cd00590">
    <property type="entry name" value="RRM_SF"/>
    <property type="match status" value="1"/>
</dbReference>
<dbReference type="GO" id="GO:0003723">
    <property type="term" value="F:RNA binding"/>
    <property type="evidence" value="ECO:0007669"/>
    <property type="project" value="UniProtKB-UniRule"/>
</dbReference>
<dbReference type="Pfam" id="PF00076">
    <property type="entry name" value="RRM_1"/>
    <property type="match status" value="1"/>
</dbReference>
<evidence type="ECO:0000313" key="4">
    <source>
        <dbReference type="Proteomes" id="UP001168877"/>
    </source>
</evidence>
<dbReference type="SMART" id="SM00360">
    <property type="entry name" value="RRM"/>
    <property type="match status" value="1"/>
</dbReference>
<dbReference type="AlphaFoldDB" id="A0AA39T8Y8"/>
<proteinExistence type="predicted"/>
<keyword evidence="4" id="KW-1185">Reference proteome</keyword>
<feature type="domain" description="RRM" evidence="2">
    <location>
        <begin position="38"/>
        <end position="115"/>
    </location>
</feature>
<dbReference type="PROSITE" id="PS50102">
    <property type="entry name" value="RRM"/>
    <property type="match status" value="1"/>
</dbReference>
<evidence type="ECO:0000313" key="3">
    <source>
        <dbReference type="EMBL" id="KAK0603137.1"/>
    </source>
</evidence>
<dbReference type="InterPro" id="IPR012677">
    <property type="entry name" value="Nucleotide-bd_a/b_plait_sf"/>
</dbReference>
<evidence type="ECO:0000256" key="1">
    <source>
        <dbReference type="PROSITE-ProRule" id="PRU00176"/>
    </source>
</evidence>
<dbReference type="InterPro" id="IPR000504">
    <property type="entry name" value="RRM_dom"/>
</dbReference>
<evidence type="ECO:0000259" key="2">
    <source>
        <dbReference type="PROSITE" id="PS50102"/>
    </source>
</evidence>
<dbReference type="Proteomes" id="UP001168877">
    <property type="component" value="Unassembled WGS sequence"/>
</dbReference>
<dbReference type="EMBL" id="JAUESC010000002">
    <property type="protein sequence ID" value="KAK0603137.1"/>
    <property type="molecule type" value="Genomic_DNA"/>
</dbReference>
<protein>
    <recommendedName>
        <fullName evidence="2">RRM domain-containing protein</fullName>
    </recommendedName>
</protein>
<dbReference type="InterPro" id="IPR035979">
    <property type="entry name" value="RBD_domain_sf"/>
</dbReference>
<gene>
    <name evidence="3" type="ORF">LWI29_001756</name>
</gene>
<accession>A0AA39T8Y8</accession>
<dbReference type="SUPFAM" id="SSF54928">
    <property type="entry name" value="RNA-binding domain, RBD"/>
    <property type="match status" value="1"/>
</dbReference>
<reference evidence="3" key="2">
    <citation type="submission" date="2023-06" db="EMBL/GenBank/DDBJ databases">
        <authorList>
            <person name="Swenson N.G."/>
            <person name="Wegrzyn J.L."/>
            <person name="Mcevoy S.L."/>
        </authorList>
    </citation>
    <scope>NUCLEOTIDE SEQUENCE</scope>
    <source>
        <strain evidence="3">NS2018</strain>
        <tissue evidence="3">Leaf</tissue>
    </source>
</reference>
<sequence length="153" mass="17655">MMREKFRERTFAHKSFEGRNGPRQRRSPDRRDFRENLFSIFISNLNPIVDLASLWGIFKPFGKVRDVFLSSKSNSRKSVFTFIRFATLEEASAVASKVNGMHVYGWSISSKLASSDWKRRSSPVSRQSGYIRRDVSSSTGCFVSRNGFRHKGF</sequence>
<organism evidence="3 4">
    <name type="scientific">Acer saccharum</name>
    <name type="common">Sugar maple</name>
    <dbReference type="NCBI Taxonomy" id="4024"/>
    <lineage>
        <taxon>Eukaryota</taxon>
        <taxon>Viridiplantae</taxon>
        <taxon>Streptophyta</taxon>
        <taxon>Embryophyta</taxon>
        <taxon>Tracheophyta</taxon>
        <taxon>Spermatophyta</taxon>
        <taxon>Magnoliopsida</taxon>
        <taxon>eudicotyledons</taxon>
        <taxon>Gunneridae</taxon>
        <taxon>Pentapetalae</taxon>
        <taxon>rosids</taxon>
        <taxon>malvids</taxon>
        <taxon>Sapindales</taxon>
        <taxon>Sapindaceae</taxon>
        <taxon>Hippocastanoideae</taxon>
        <taxon>Acereae</taxon>
        <taxon>Acer</taxon>
    </lineage>
</organism>
<dbReference type="Gene3D" id="3.30.70.330">
    <property type="match status" value="1"/>
</dbReference>